<dbReference type="Gene3D" id="3.30.70.20">
    <property type="match status" value="1"/>
</dbReference>
<evidence type="ECO:0000313" key="10">
    <source>
        <dbReference type="Proteomes" id="UP000076268"/>
    </source>
</evidence>
<evidence type="ECO:0000256" key="3">
    <source>
        <dbReference type="ARBA" id="ARBA00010870"/>
    </source>
</evidence>
<keyword evidence="5" id="KW-0479">Metal-binding</keyword>
<dbReference type="GO" id="GO:0051539">
    <property type="term" value="F:4 iron, 4 sulfur cluster binding"/>
    <property type="evidence" value="ECO:0007669"/>
    <property type="project" value="UniProtKB-KW"/>
</dbReference>
<dbReference type="OrthoDB" id="9786737at2"/>
<proteinExistence type="inferred from homology"/>
<evidence type="ECO:0000259" key="8">
    <source>
        <dbReference type="PROSITE" id="PS51379"/>
    </source>
</evidence>
<dbReference type="Gene3D" id="3.40.50.12280">
    <property type="match status" value="1"/>
</dbReference>
<dbReference type="Proteomes" id="UP000076268">
    <property type="component" value="Unassembled WGS sequence"/>
</dbReference>
<dbReference type="PANTHER" id="PTHR42989">
    <property type="entry name" value="HYDROGENASE-4 COMPONENT I"/>
    <property type="match status" value="1"/>
</dbReference>
<feature type="domain" description="4Fe-4S ferredoxin-type" evidence="8">
    <location>
        <begin position="29"/>
        <end position="58"/>
    </location>
</feature>
<reference evidence="9 10" key="1">
    <citation type="submission" date="2016-02" db="EMBL/GenBank/DDBJ databases">
        <title>Anaerosporomusa subterraneum gen. nov., sp. nov., a spore-forming obligate anaerobe isolated from saprolite.</title>
        <authorList>
            <person name="Choi J.K."/>
            <person name="Shah M."/>
            <person name="Yee N."/>
        </authorList>
    </citation>
    <scope>NUCLEOTIDE SEQUENCE [LARGE SCALE GENOMIC DNA]</scope>
    <source>
        <strain evidence="9 10">RU4</strain>
    </source>
</reference>
<keyword evidence="4" id="KW-0004">4Fe-4S</keyword>
<dbReference type="PROSITE" id="PS00198">
    <property type="entry name" value="4FE4S_FER_1"/>
    <property type="match status" value="2"/>
</dbReference>
<dbReference type="Pfam" id="PF01058">
    <property type="entry name" value="Oxidored_q6"/>
    <property type="match status" value="1"/>
</dbReference>
<dbReference type="NCBIfam" id="NF005012">
    <property type="entry name" value="PRK06411.1"/>
    <property type="match status" value="1"/>
</dbReference>
<dbReference type="PANTHER" id="PTHR42989:SF1">
    <property type="entry name" value="FORMATE HYDROGENLYASE SUBUNIT 7-RELATED"/>
    <property type="match status" value="1"/>
</dbReference>
<evidence type="ECO:0000256" key="4">
    <source>
        <dbReference type="ARBA" id="ARBA00022485"/>
    </source>
</evidence>
<protein>
    <submittedName>
        <fullName evidence="9">4Fe-4S ferredoxin</fullName>
    </submittedName>
</protein>
<comment type="cofactor">
    <cofactor evidence="1">
        <name>[4Fe-4S] cluster</name>
        <dbReference type="ChEBI" id="CHEBI:49883"/>
    </cofactor>
</comment>
<evidence type="ECO:0000256" key="7">
    <source>
        <dbReference type="ARBA" id="ARBA00023014"/>
    </source>
</evidence>
<evidence type="ECO:0000256" key="6">
    <source>
        <dbReference type="ARBA" id="ARBA00023004"/>
    </source>
</evidence>
<evidence type="ECO:0000256" key="1">
    <source>
        <dbReference type="ARBA" id="ARBA00001966"/>
    </source>
</evidence>
<organism evidence="9 10">
    <name type="scientific">Anaerosporomusa subterranea</name>
    <dbReference type="NCBI Taxonomy" id="1794912"/>
    <lineage>
        <taxon>Bacteria</taxon>
        <taxon>Bacillati</taxon>
        <taxon>Bacillota</taxon>
        <taxon>Negativicutes</taxon>
        <taxon>Acetonemataceae</taxon>
        <taxon>Anaerosporomusa</taxon>
    </lineage>
</organism>
<dbReference type="GO" id="GO:0046872">
    <property type="term" value="F:metal ion binding"/>
    <property type="evidence" value="ECO:0007669"/>
    <property type="project" value="UniProtKB-KW"/>
</dbReference>
<evidence type="ECO:0000256" key="5">
    <source>
        <dbReference type="ARBA" id="ARBA00022723"/>
    </source>
</evidence>
<comment type="similarity">
    <text evidence="3">Belongs to the FrhG family.</text>
</comment>
<dbReference type="RefSeq" id="WP_066245070.1">
    <property type="nucleotide sequence ID" value="NZ_LSGP01000025.1"/>
</dbReference>
<keyword evidence="10" id="KW-1185">Reference proteome</keyword>
<gene>
    <name evidence="9" type="ORF">AXX12_14450</name>
</gene>
<comment type="caution">
    <text evidence="9">The sequence shown here is derived from an EMBL/GenBank/DDBJ whole genome shotgun (WGS) entry which is preliminary data.</text>
</comment>
<dbReference type="STRING" id="1794912.AXX12_14450"/>
<feature type="domain" description="4Fe-4S ferredoxin-type" evidence="8">
    <location>
        <begin position="59"/>
        <end position="87"/>
    </location>
</feature>
<dbReference type="Pfam" id="PF13187">
    <property type="entry name" value="Fer4_9"/>
    <property type="match status" value="1"/>
</dbReference>
<name>A0A154BNC1_ANASB</name>
<dbReference type="AlphaFoldDB" id="A0A154BNC1"/>
<evidence type="ECO:0000256" key="2">
    <source>
        <dbReference type="ARBA" id="ARBA00009173"/>
    </source>
</evidence>
<dbReference type="PROSITE" id="PS51379">
    <property type="entry name" value="4FE4S_FER_2"/>
    <property type="match status" value="2"/>
</dbReference>
<dbReference type="InterPro" id="IPR017896">
    <property type="entry name" value="4Fe4S_Fe-S-bd"/>
</dbReference>
<accession>A0A154BNC1</accession>
<dbReference type="EMBL" id="LSGP01000025">
    <property type="protein sequence ID" value="KYZ75350.1"/>
    <property type="molecule type" value="Genomic_DNA"/>
</dbReference>
<keyword evidence="7" id="KW-0411">Iron-sulfur</keyword>
<dbReference type="InterPro" id="IPR006137">
    <property type="entry name" value="NADH_UbQ_OxRdtase-like_20kDa"/>
</dbReference>
<sequence length="245" mass="26286">MINILRKILYTGTVTERYDAASPAPRARGAVMVQASACTDCRRCAAACPVGAITRQDDHLTIDYNTCIFCGHCVEQCEHGGIKQSGEYRLASLAGQLAEPAGQGLRHRILSVLGRSLQIRHVDAGSCNACDFEMNALSNPLYDLQQYGIDFVASPRHADMLMVTGVVTRNLTQALLMTYEAVPKPKLVMAVGACAAGGATFGQTYAIRGAVNDLVPVDIYVPGCPPKPQALLHGLLLALDRLSER</sequence>
<evidence type="ECO:0000313" key="9">
    <source>
        <dbReference type="EMBL" id="KYZ75350.1"/>
    </source>
</evidence>
<dbReference type="SUPFAM" id="SSF56770">
    <property type="entry name" value="HydA/Nqo6-like"/>
    <property type="match status" value="1"/>
</dbReference>
<dbReference type="SUPFAM" id="SSF54862">
    <property type="entry name" value="4Fe-4S ferredoxins"/>
    <property type="match status" value="1"/>
</dbReference>
<comment type="similarity">
    <text evidence="2">Belongs to the complex I 20 kDa subunit family.</text>
</comment>
<dbReference type="InterPro" id="IPR017900">
    <property type="entry name" value="4Fe4S_Fe_S_CS"/>
</dbReference>
<keyword evidence="6" id="KW-0408">Iron</keyword>
<dbReference type="InterPro" id="IPR052375">
    <property type="entry name" value="Complex_I_20kDa-like"/>
</dbReference>